<keyword evidence="1" id="KW-0175">Coiled coil</keyword>
<dbReference type="AlphaFoldDB" id="A0A813LYI2"/>
<dbReference type="Proteomes" id="UP000626109">
    <property type="component" value="Unassembled WGS sequence"/>
</dbReference>
<feature type="compositionally biased region" description="Basic and acidic residues" evidence="2">
    <location>
        <begin position="29"/>
        <end position="46"/>
    </location>
</feature>
<gene>
    <name evidence="3" type="ORF">PGLA2088_LOCUS51283</name>
</gene>
<sequence length="96" mass="10801">KRLRILGVPTAEELASLSAAAEEQVSQQRGDRPPASRSSEPAEYHRAGFLSPDKANLRQLEEMEAQLTQQLKQQQLELKQLSRVQHRPMSQLPSLS</sequence>
<evidence type="ECO:0000313" key="4">
    <source>
        <dbReference type="Proteomes" id="UP000626109"/>
    </source>
</evidence>
<proteinExistence type="predicted"/>
<reference evidence="3" key="1">
    <citation type="submission" date="2021-02" db="EMBL/GenBank/DDBJ databases">
        <authorList>
            <person name="Dougan E. K."/>
            <person name="Rhodes N."/>
            <person name="Thang M."/>
            <person name="Chan C."/>
        </authorList>
    </citation>
    <scope>NUCLEOTIDE SEQUENCE</scope>
</reference>
<feature type="coiled-coil region" evidence="1">
    <location>
        <begin position="57"/>
        <end position="84"/>
    </location>
</feature>
<accession>A0A813LYI2</accession>
<evidence type="ECO:0000313" key="3">
    <source>
        <dbReference type="EMBL" id="CAE8743171.1"/>
    </source>
</evidence>
<dbReference type="EMBL" id="CAJNNW010037606">
    <property type="protein sequence ID" value="CAE8743171.1"/>
    <property type="molecule type" value="Genomic_DNA"/>
</dbReference>
<protein>
    <submittedName>
        <fullName evidence="3">Uncharacterized protein</fullName>
    </submittedName>
</protein>
<organism evidence="3 4">
    <name type="scientific">Polarella glacialis</name>
    <name type="common">Dinoflagellate</name>
    <dbReference type="NCBI Taxonomy" id="89957"/>
    <lineage>
        <taxon>Eukaryota</taxon>
        <taxon>Sar</taxon>
        <taxon>Alveolata</taxon>
        <taxon>Dinophyceae</taxon>
        <taxon>Suessiales</taxon>
        <taxon>Suessiaceae</taxon>
        <taxon>Polarella</taxon>
    </lineage>
</organism>
<feature type="region of interest" description="Disordered" evidence="2">
    <location>
        <begin position="16"/>
        <end position="49"/>
    </location>
</feature>
<evidence type="ECO:0000256" key="2">
    <source>
        <dbReference type="SAM" id="MobiDB-lite"/>
    </source>
</evidence>
<evidence type="ECO:0000256" key="1">
    <source>
        <dbReference type="SAM" id="Coils"/>
    </source>
</evidence>
<feature type="non-terminal residue" evidence="3">
    <location>
        <position position="1"/>
    </location>
</feature>
<comment type="caution">
    <text evidence="3">The sequence shown here is derived from an EMBL/GenBank/DDBJ whole genome shotgun (WGS) entry which is preliminary data.</text>
</comment>
<name>A0A813LYI2_POLGL</name>